<evidence type="ECO:0008006" key="3">
    <source>
        <dbReference type="Google" id="ProtNLM"/>
    </source>
</evidence>
<dbReference type="RefSeq" id="WP_004460129.1">
    <property type="nucleotide sequence ID" value="NZ_CP006694.1"/>
</dbReference>
<organism evidence="1 2">
    <name type="scientific">Leptospira santarosai serovar Shermani str. LT 821</name>
    <dbReference type="NCBI Taxonomy" id="758847"/>
    <lineage>
        <taxon>Bacteria</taxon>
        <taxon>Pseudomonadati</taxon>
        <taxon>Spirochaetota</taxon>
        <taxon>Spirochaetia</taxon>
        <taxon>Leptospirales</taxon>
        <taxon>Leptospiraceae</taxon>
        <taxon>Leptospira</taxon>
    </lineage>
</organism>
<dbReference type="Proteomes" id="UP000035800">
    <property type="component" value="Chromosome I"/>
</dbReference>
<accession>K8YBV8</accession>
<evidence type="ECO:0000313" key="1">
    <source>
        <dbReference type="EMBL" id="EKT87035.1"/>
    </source>
</evidence>
<dbReference type="PROSITE" id="PS51257">
    <property type="entry name" value="PROKAR_LIPOPROTEIN"/>
    <property type="match status" value="1"/>
</dbReference>
<dbReference type="EMBL" id="CP006694">
    <property type="protein sequence ID" value="EKT87035.1"/>
    <property type="molecule type" value="Genomic_DNA"/>
</dbReference>
<evidence type="ECO:0000313" key="2">
    <source>
        <dbReference type="Proteomes" id="UP000035800"/>
    </source>
</evidence>
<sequence>MKNLSLVVILAAVFFGGCTVYKPSFVKTSASNYPAKPETCDFTILTILPNKPFEEIGVIENQSIVVNISDFKTMSQPYVCSQGGDAVVAFVNGHGIYIKGTIIKFKTK</sequence>
<reference evidence="1 2" key="2">
    <citation type="journal article" date="2014" name="Emerg. Microbes Infect.">
        <title>Potential impact on kidney infection: a whole-genome analysis of Leptospira santarosai serovar Shermani.</title>
        <authorList>
            <person name="Chou L.F."/>
            <person name="Chen T.W."/>
            <person name="Ko Y.C."/>
            <person name="Pan M.J."/>
            <person name="Tian Y.C."/>
            <person name="Chiu C.H."/>
            <person name="Tang P."/>
            <person name="Hung C.C."/>
            <person name="Yang C.W."/>
        </authorList>
    </citation>
    <scope>NUCLEOTIDE SEQUENCE</scope>
    <source>
        <strain evidence="1 2">LT 821</strain>
    </source>
</reference>
<dbReference type="GeneID" id="29742063"/>
<dbReference type="AlphaFoldDB" id="K8YBV8"/>
<proteinExistence type="predicted"/>
<dbReference type="STRING" id="758847.LSS_09224"/>
<dbReference type="PATRIC" id="fig|758847.3.peg.1932"/>
<protein>
    <recommendedName>
        <fullName evidence="3">Lipoprotein</fullName>
    </recommendedName>
</protein>
<dbReference type="KEGG" id="lst:LSS_09224"/>
<gene>
    <name evidence="1" type="ORF">LSS_09224</name>
</gene>
<name>K8YBV8_9LEPT</name>
<reference evidence="1 2" key="1">
    <citation type="journal article" date="2012" name="Gene">
        <title>Sequence of Leptospira santarosai serovar Shermani genome and prediction of virulence-associated genes.</title>
        <authorList>
            <person name="Chou L.F."/>
            <person name="Chen Y.T."/>
            <person name="Lu C.W."/>
            <person name="Ko Y.C."/>
            <person name="Tang C.Y."/>
            <person name="Pan M.J."/>
            <person name="Tian Y.C."/>
            <person name="Chiu C.H."/>
            <person name="Hung C.C."/>
            <person name="Yang C.W."/>
        </authorList>
    </citation>
    <scope>NUCLEOTIDE SEQUENCE [LARGE SCALE GENOMIC DNA]</scope>
    <source>
        <strain evidence="1">LT 821</strain>
    </source>
</reference>